<dbReference type="GeneID" id="86999873"/>
<reference evidence="14" key="3">
    <citation type="journal article" date="2018" name="Genome Biol.">
        <title>SKESA: strategic k-mer extension for scrupulous assemblies.</title>
        <authorList>
            <person name="Souvorov A."/>
            <person name="Agarwala R."/>
            <person name="Lipman D.J."/>
        </authorList>
    </citation>
    <scope>NUCLEOTIDE SEQUENCE</scope>
    <source>
        <strain evidence="14">O50</strain>
    </source>
</reference>
<dbReference type="InterPro" id="IPR049177">
    <property type="entry name" value="MgtC_SapB_SrpB_YhiD_N"/>
</dbReference>
<dbReference type="EMBL" id="ABBJDF010000003">
    <property type="protein sequence ID" value="EHT9937698.1"/>
    <property type="molecule type" value="Genomic_DNA"/>
</dbReference>
<dbReference type="EMBL" id="ABOSXX010000011">
    <property type="protein sequence ID" value="ELV3680340.1"/>
    <property type="molecule type" value="Genomic_DNA"/>
</dbReference>
<dbReference type="Proteomes" id="UP000855471">
    <property type="component" value="Unassembled WGS sequence"/>
</dbReference>
<dbReference type="Proteomes" id="UP001278087">
    <property type="component" value="Unassembled WGS sequence"/>
</dbReference>
<reference evidence="9 20" key="4">
    <citation type="submission" date="2018-09" db="EMBL/GenBank/DDBJ databases">
        <title>Whole genome sequencing of Citrobacter freundii AR_0116.</title>
        <authorList>
            <person name="Conlan S."/>
            <person name="Thomas P.J."/>
            <person name="Mullikin J."/>
            <person name="Frank K.M."/>
            <person name="Segre J.A."/>
        </authorList>
    </citation>
    <scope>NUCLEOTIDE SEQUENCE [LARGE SCALE GENOMIC DNA]</scope>
    <source>
        <strain evidence="9 20">AR_0116</strain>
    </source>
</reference>
<feature type="domain" description="MgtC/SapB/SrpB/YhiD N-terminal" evidence="8">
    <location>
        <begin position="23"/>
        <end position="148"/>
    </location>
</feature>
<evidence type="ECO:0000313" key="11">
    <source>
        <dbReference type="EMBL" id="EHT9937698.1"/>
    </source>
</evidence>
<evidence type="ECO:0000313" key="19">
    <source>
        <dbReference type="Proteomes" id="UP000050520"/>
    </source>
</evidence>
<evidence type="ECO:0000313" key="17">
    <source>
        <dbReference type="EMBL" id="QLV29457.1"/>
    </source>
</evidence>
<dbReference type="EMBL" id="OW995941">
    <property type="protein sequence ID" value="CAH6572113.1"/>
    <property type="molecule type" value="Genomic_DNA"/>
</dbReference>
<dbReference type="RefSeq" id="WP_003037218.1">
    <property type="nucleotide sequence ID" value="NZ_AP026940.1"/>
</dbReference>
<evidence type="ECO:0000256" key="6">
    <source>
        <dbReference type="ARBA" id="ARBA00023136"/>
    </source>
</evidence>
<evidence type="ECO:0000256" key="4">
    <source>
        <dbReference type="ARBA" id="ARBA00022692"/>
    </source>
</evidence>
<feature type="transmembrane region" description="Helical" evidence="7">
    <location>
        <begin position="107"/>
        <end position="124"/>
    </location>
</feature>
<dbReference type="Proteomes" id="UP000050520">
    <property type="component" value="Unassembled WGS sequence"/>
</dbReference>
<dbReference type="PANTHER" id="PTHR33778">
    <property type="entry name" value="PROTEIN MGTC"/>
    <property type="match status" value="1"/>
</dbReference>
<reference evidence="17" key="7">
    <citation type="journal article" date="2021" name="Microb. Genom.">
        <title>A genomic epidemiological study shows that prevalence of antimicrobial resistance in Enterobacterales is associated with the livestock host, as well as antimicrobial usage.</title>
        <authorList>
            <person name="AbuOun M."/>
            <person name="Jones H."/>
            <person name="Stubberfield E."/>
            <person name="Gilson D."/>
            <person name="Shaw L.P."/>
            <person name="Hubbard A.T.M."/>
            <person name="Chau K.K."/>
            <person name="Sebra R."/>
            <person name="Peto T.E.A."/>
            <person name="Crook D.W."/>
            <person name="Read D.S."/>
            <person name="Gweon H.S."/>
            <person name="Walker A.S."/>
            <person name="Stoesser N."/>
            <person name="Smith R.P."/>
            <person name="Anjum M.F."/>
            <person name="On Behalf Of The Rehab Consortium."/>
        </authorList>
    </citation>
    <scope>NUCLEOTIDE SEQUENCE</scope>
    <source>
        <strain evidence="17">RHBSTW-00370</strain>
    </source>
</reference>
<feature type="transmembrane region" description="Helical" evidence="7">
    <location>
        <begin position="12"/>
        <end position="31"/>
    </location>
</feature>
<reference evidence="18" key="9">
    <citation type="submission" date="2022-12" db="EMBL/GenBank/DDBJ databases">
        <title>2953647.</title>
        <authorList>
            <person name="Hergert J."/>
            <person name="Casey R."/>
            <person name="Wagner J."/>
            <person name="Young E.L."/>
            <person name="Oakeson K.F."/>
        </authorList>
    </citation>
    <scope>NUCLEOTIDE SEQUENCE</scope>
    <source>
        <strain evidence="18">2953647</strain>
    </source>
</reference>
<evidence type="ECO:0000259" key="8">
    <source>
        <dbReference type="Pfam" id="PF02308"/>
    </source>
</evidence>
<evidence type="ECO:0000256" key="2">
    <source>
        <dbReference type="ARBA" id="ARBA00009298"/>
    </source>
</evidence>
<dbReference type="Pfam" id="PF02308">
    <property type="entry name" value="MgtC"/>
    <property type="match status" value="1"/>
</dbReference>
<dbReference type="Proteomes" id="UP000789647">
    <property type="component" value="Chromosome"/>
</dbReference>
<dbReference type="EMBL" id="CP114564">
    <property type="protein sequence ID" value="WAZ58353.1"/>
    <property type="molecule type" value="Genomic_DNA"/>
</dbReference>
<evidence type="ECO:0000256" key="7">
    <source>
        <dbReference type="RuleBase" id="RU365041"/>
    </source>
</evidence>
<feature type="transmembrane region" description="Helical" evidence="7">
    <location>
        <begin position="43"/>
        <end position="63"/>
    </location>
</feature>
<dbReference type="EMBL" id="CP056573">
    <property type="protein sequence ID" value="QLV29457.1"/>
    <property type="molecule type" value="Genomic_DNA"/>
</dbReference>
<reference evidence="14" key="6">
    <citation type="submission" date="2020-09" db="EMBL/GenBank/DDBJ databases">
        <authorList>
            <consortium name="NCBI Pathogen Detection Project"/>
        </authorList>
    </citation>
    <scope>NUCLEOTIDE SEQUENCE</scope>
    <source>
        <strain evidence="14">O50</strain>
    </source>
</reference>
<evidence type="ECO:0000256" key="3">
    <source>
        <dbReference type="ARBA" id="ARBA00022475"/>
    </source>
</evidence>
<sequence>MNNLAAIINEQGLLPLTTIIKISIAFILGGIIGLERESKGKPVGFKTCVILSVASCVLTVVSIQSAEYYAEISMNIRSDPMRLAAQIISGVGFLGAGVILHRHDDAISGLTTAAIVWASAGVGITCGAGFYFHAFFATALFLLAIKLSPFIIFLQTKNQFPGKVKVRVILDERDALENLITRIHQQKNIIENITIRDIKKGKIEVNLKIVIRKKMTLPDLYHDLTHVEHVCAIALEH</sequence>
<evidence type="ECO:0000313" key="16">
    <source>
        <dbReference type="EMBL" id="MDW2756883.1"/>
    </source>
</evidence>
<reference evidence="16" key="10">
    <citation type="submission" date="2023-10" db="EMBL/GenBank/DDBJ databases">
        <title>Fecal carriage and genetic characteristics of carbapenem-resistant Enterobacterales among healthy adults from four provinces of China.</title>
        <authorList>
            <person name="Li Y."/>
            <person name="Zhang R."/>
        </authorList>
    </citation>
    <scope>NUCLEOTIDE SEQUENCE</scope>
    <source>
        <strain evidence="16">HN-136</strain>
    </source>
</reference>
<proteinExistence type="inferred from homology"/>
<dbReference type="PRINTS" id="PR01837">
    <property type="entry name" value="MGTCSAPBPROT"/>
</dbReference>
<reference evidence="21" key="5">
    <citation type="submission" date="2020-06" db="EMBL/GenBank/DDBJ databases">
        <title>REHAB project genomes.</title>
        <authorList>
            <person name="Shaw L.P."/>
        </authorList>
    </citation>
    <scope>NUCLEOTIDE SEQUENCE [LARGE SCALE GENOMIC DNA]</scope>
    <source>
        <strain evidence="21">RHBSTW-00370</strain>
    </source>
</reference>
<dbReference type="EMBL" id="LJEB01000032">
    <property type="protein sequence ID" value="KPR56069.1"/>
    <property type="molecule type" value="Genomic_DNA"/>
</dbReference>
<keyword evidence="22" id="KW-1185">Reference proteome</keyword>
<dbReference type="PANTHER" id="PTHR33778:SF1">
    <property type="entry name" value="MAGNESIUM TRANSPORTER YHID-RELATED"/>
    <property type="match status" value="1"/>
</dbReference>
<gene>
    <name evidence="10" type="ORF">AI2935V1_1191</name>
    <name evidence="9" type="ORF">AM363_22320</name>
    <name evidence="15" type="ORF">AN672_08265</name>
    <name evidence="17" type="ORF">HV178_05450</name>
    <name evidence="14" type="ORF">I9Y29_004783</name>
    <name evidence="11" type="ORF">KY227_000727</name>
    <name evidence="18" type="ORF">O4000_05420</name>
    <name evidence="13" type="ORF">PQQ21_004522</name>
    <name evidence="16" type="ORF">RYZ67_00080</name>
    <name evidence="12" type="ORF">SGX49_002776</name>
</gene>
<keyword evidence="6 7" id="KW-0472">Membrane</keyword>
<dbReference type="AlphaFoldDB" id="A0A0D7M2N0"/>
<dbReference type="EMBL" id="CP032184">
    <property type="protein sequence ID" value="AXZ49460.1"/>
    <property type="molecule type" value="Genomic_DNA"/>
</dbReference>
<dbReference type="InterPro" id="IPR003416">
    <property type="entry name" value="MgtC/SapB/SrpB/YhiD_fam"/>
</dbReference>
<evidence type="ECO:0000313" key="20">
    <source>
        <dbReference type="Proteomes" id="UP000263627"/>
    </source>
</evidence>
<evidence type="ECO:0000313" key="14">
    <source>
        <dbReference type="EMBL" id="HAT3900290.1"/>
    </source>
</evidence>
<reference evidence="19" key="1">
    <citation type="submission" date="2015-09" db="EMBL/GenBank/DDBJ databases">
        <title>Prevalence of NDMs in South Africa.</title>
        <authorList>
            <person name="Osei Sekyere J."/>
            <person name="Govinden U."/>
            <person name="Essack S."/>
            <person name="Haldorsen B."/>
            <person name="Samuelsen O."/>
            <person name="Aasnaes B."/>
            <person name="Sundsfjord A."/>
        </authorList>
    </citation>
    <scope>NUCLEOTIDE SEQUENCE [LARGE SCALE GENOMIC DNA]</scope>
    <source>
        <strain evidence="19">ST62:944112508</strain>
    </source>
</reference>
<keyword evidence="4 7" id="KW-0812">Transmembrane</keyword>
<dbReference type="Proteomes" id="UP001279522">
    <property type="component" value="Unassembled WGS sequence"/>
</dbReference>
<feature type="transmembrane region" description="Helical" evidence="7">
    <location>
        <begin position="83"/>
        <end position="100"/>
    </location>
</feature>
<keyword evidence="5 7" id="KW-1133">Transmembrane helix</keyword>
<accession>A0A0D7M2N0</accession>
<evidence type="ECO:0000313" key="22">
    <source>
        <dbReference type="Proteomes" id="UP001164536"/>
    </source>
</evidence>
<keyword evidence="3" id="KW-1003">Cell membrane</keyword>
<evidence type="ECO:0000256" key="1">
    <source>
        <dbReference type="ARBA" id="ARBA00004651"/>
    </source>
</evidence>
<comment type="similarity">
    <text evidence="2 7">Belongs to the MgtC/SapB family.</text>
</comment>
<evidence type="ECO:0000256" key="5">
    <source>
        <dbReference type="ARBA" id="ARBA00022989"/>
    </source>
</evidence>
<dbReference type="Proteomes" id="UP001164536">
    <property type="component" value="Chromosome"/>
</dbReference>
<reference evidence="13" key="11">
    <citation type="submission" date="2024-02" db="EMBL/GenBank/DDBJ databases">
        <authorList>
            <consortium name="Clinical and Environmental Microbiology Branch: Whole genome sequencing antimicrobial resistance pathogens in the healthcare setting"/>
        </authorList>
    </citation>
    <scope>NUCLEOTIDE SEQUENCE</scope>
    <source>
        <strain evidence="11">2021DK-00049</strain>
        <strain evidence="13">2023GN-00102</strain>
        <strain evidence="12">2023GN-00287</strain>
    </source>
</reference>
<keyword evidence="7" id="KW-0997">Cell inner membrane</keyword>
<feature type="transmembrane region" description="Helical" evidence="7">
    <location>
        <begin position="130"/>
        <end position="154"/>
    </location>
</feature>
<protein>
    <recommendedName>
        <fullName evidence="7">Protein MgtC</fullName>
    </recommendedName>
</protein>
<evidence type="ECO:0000313" key="9">
    <source>
        <dbReference type="EMBL" id="AXZ49460.1"/>
    </source>
</evidence>
<dbReference type="Proteomes" id="UP000263627">
    <property type="component" value="Chromosome"/>
</dbReference>
<evidence type="ECO:0000313" key="13">
    <source>
        <dbReference type="EMBL" id="EMN4147201.1"/>
    </source>
</evidence>
<name>A0A0D7M2N0_CITFR</name>
<reference evidence="15 19" key="2">
    <citation type="journal article" date="2017" name="PLoS ONE">
        <title>Genomic and phenotypic characterisation of fluoroquinolone resistance mechanisms in Enterobacteriaceae in Durban, South Africa.</title>
        <authorList>
            <person name="Osei Sekyere J."/>
            <person name="Amoako D.G."/>
        </authorList>
    </citation>
    <scope>NUCLEOTIDE SEQUENCE [LARGE SCALE GENOMIC DNA]</scope>
    <source>
        <strain evidence="15 19">ST62:944112508</strain>
    </source>
</reference>
<reference evidence="10" key="8">
    <citation type="submission" date="2022-05" db="EMBL/GenBank/DDBJ databases">
        <authorList>
            <person name="Alioto T."/>
            <person name="Alioto T."/>
            <person name="Gomez Garrido J."/>
        </authorList>
    </citation>
    <scope>NUCLEOTIDE SEQUENCE</scope>
    <source>
        <strain evidence="10">112</strain>
    </source>
</reference>
<evidence type="ECO:0000313" key="12">
    <source>
        <dbReference type="EMBL" id="ELV3680340.1"/>
    </source>
</evidence>
<dbReference type="EMBL" id="DACSXJ010000051">
    <property type="protein sequence ID" value="HAT3900290.1"/>
    <property type="molecule type" value="Genomic_DNA"/>
</dbReference>
<evidence type="ECO:0000313" key="10">
    <source>
        <dbReference type="EMBL" id="CAH6572113.1"/>
    </source>
</evidence>
<organism evidence="14">
    <name type="scientific">Citrobacter freundii</name>
    <dbReference type="NCBI Taxonomy" id="546"/>
    <lineage>
        <taxon>Bacteria</taxon>
        <taxon>Pseudomonadati</taxon>
        <taxon>Pseudomonadota</taxon>
        <taxon>Gammaproteobacteria</taxon>
        <taxon>Enterobacterales</taxon>
        <taxon>Enterobacteriaceae</taxon>
        <taxon>Citrobacter</taxon>
        <taxon>Citrobacter freundii complex</taxon>
    </lineage>
</organism>
<dbReference type="EMBL" id="JAWPBU010000001">
    <property type="protein sequence ID" value="MDW2756883.1"/>
    <property type="molecule type" value="Genomic_DNA"/>
</dbReference>
<dbReference type="EMBL" id="ABKLER030000024">
    <property type="protein sequence ID" value="EMN4147201.1"/>
    <property type="molecule type" value="Genomic_DNA"/>
</dbReference>
<comment type="subcellular location">
    <subcellularLocation>
        <location evidence="7">Cell inner membrane</location>
        <topology evidence="7">Multi-pass membrane protein</topology>
    </subcellularLocation>
    <subcellularLocation>
        <location evidence="1">Cell membrane</location>
        <topology evidence="1">Multi-pass membrane protein</topology>
    </subcellularLocation>
</comment>
<evidence type="ECO:0000313" key="18">
    <source>
        <dbReference type="EMBL" id="WAZ58353.1"/>
    </source>
</evidence>
<evidence type="ECO:0000313" key="21">
    <source>
        <dbReference type="Proteomes" id="UP000512222"/>
    </source>
</evidence>
<dbReference type="GO" id="GO:0005886">
    <property type="term" value="C:plasma membrane"/>
    <property type="evidence" value="ECO:0007669"/>
    <property type="project" value="UniProtKB-SubCell"/>
</dbReference>
<dbReference type="Proteomes" id="UP000512222">
    <property type="component" value="Chromosome"/>
</dbReference>
<evidence type="ECO:0000313" key="15">
    <source>
        <dbReference type="EMBL" id="KPR56069.1"/>
    </source>
</evidence>